<sequence length="59" mass="6781">EEDHTKLKKKVRKINVKIAKQRRRKGSAPRFPKHDNPKIKISSKAFCDADFSSSEVDDA</sequence>
<feature type="non-terminal residue" evidence="2">
    <location>
        <position position="1"/>
    </location>
</feature>
<organism evidence="2 3">
    <name type="scientific">Candidula unifasciata</name>
    <dbReference type="NCBI Taxonomy" id="100452"/>
    <lineage>
        <taxon>Eukaryota</taxon>
        <taxon>Metazoa</taxon>
        <taxon>Spiralia</taxon>
        <taxon>Lophotrochozoa</taxon>
        <taxon>Mollusca</taxon>
        <taxon>Gastropoda</taxon>
        <taxon>Heterobranchia</taxon>
        <taxon>Euthyneura</taxon>
        <taxon>Panpulmonata</taxon>
        <taxon>Eupulmonata</taxon>
        <taxon>Stylommatophora</taxon>
        <taxon>Helicina</taxon>
        <taxon>Helicoidea</taxon>
        <taxon>Geomitridae</taxon>
        <taxon>Candidula</taxon>
    </lineage>
</organism>
<comment type="caution">
    <text evidence="2">The sequence shown here is derived from an EMBL/GenBank/DDBJ whole genome shotgun (WGS) entry which is preliminary data.</text>
</comment>
<gene>
    <name evidence="2" type="ORF">CUNI_LOCUS10657</name>
</gene>
<protein>
    <submittedName>
        <fullName evidence="2">Uncharacterized protein</fullName>
    </submittedName>
</protein>
<evidence type="ECO:0000313" key="3">
    <source>
        <dbReference type="Proteomes" id="UP000678393"/>
    </source>
</evidence>
<feature type="region of interest" description="Disordered" evidence="1">
    <location>
        <begin position="19"/>
        <end position="39"/>
    </location>
</feature>
<keyword evidence="3" id="KW-1185">Reference proteome</keyword>
<proteinExistence type="predicted"/>
<feature type="non-terminal residue" evidence="2">
    <location>
        <position position="59"/>
    </location>
</feature>
<accession>A0A8S3Z7M7</accession>
<evidence type="ECO:0000256" key="1">
    <source>
        <dbReference type="SAM" id="MobiDB-lite"/>
    </source>
</evidence>
<name>A0A8S3Z7M7_9EUPU</name>
<dbReference type="AlphaFoldDB" id="A0A8S3Z7M7"/>
<dbReference type="EMBL" id="CAJHNH020001950">
    <property type="protein sequence ID" value="CAG5125099.1"/>
    <property type="molecule type" value="Genomic_DNA"/>
</dbReference>
<evidence type="ECO:0000313" key="2">
    <source>
        <dbReference type="EMBL" id="CAG5125099.1"/>
    </source>
</evidence>
<dbReference type="Proteomes" id="UP000678393">
    <property type="component" value="Unassembled WGS sequence"/>
</dbReference>
<reference evidence="2" key="1">
    <citation type="submission" date="2021-04" db="EMBL/GenBank/DDBJ databases">
        <authorList>
            <consortium name="Molecular Ecology Group"/>
        </authorList>
    </citation>
    <scope>NUCLEOTIDE SEQUENCE</scope>
</reference>